<reference evidence="3" key="2">
    <citation type="submission" date="2009-11" db="EMBL/GenBank/DDBJ databases">
        <title>The Genome Sequence of Allomyces macrogynus strain ATCC 38327.</title>
        <authorList>
            <consortium name="The Broad Institute Genome Sequencing Platform"/>
            <person name="Russ C."/>
            <person name="Cuomo C."/>
            <person name="Shea T."/>
            <person name="Young S.K."/>
            <person name="Zeng Q."/>
            <person name="Koehrsen M."/>
            <person name="Haas B."/>
            <person name="Borodovsky M."/>
            <person name="Guigo R."/>
            <person name="Alvarado L."/>
            <person name="Berlin A."/>
            <person name="Borenstein D."/>
            <person name="Chen Z."/>
            <person name="Engels R."/>
            <person name="Freedman E."/>
            <person name="Gellesch M."/>
            <person name="Goldberg J."/>
            <person name="Griggs A."/>
            <person name="Gujja S."/>
            <person name="Heiman D."/>
            <person name="Hepburn T."/>
            <person name="Howarth C."/>
            <person name="Jen D."/>
            <person name="Larson L."/>
            <person name="Lewis B."/>
            <person name="Mehta T."/>
            <person name="Park D."/>
            <person name="Pearson M."/>
            <person name="Roberts A."/>
            <person name="Saif S."/>
            <person name="Shenoy N."/>
            <person name="Sisk P."/>
            <person name="Stolte C."/>
            <person name="Sykes S."/>
            <person name="Walk T."/>
            <person name="White J."/>
            <person name="Yandava C."/>
            <person name="Burger G."/>
            <person name="Gray M.W."/>
            <person name="Holland P.W.H."/>
            <person name="King N."/>
            <person name="Lang F.B.F."/>
            <person name="Roger A.J."/>
            <person name="Ruiz-Trillo I."/>
            <person name="Lander E."/>
            <person name="Nusbaum C."/>
        </authorList>
    </citation>
    <scope>NUCLEOTIDE SEQUENCE [LARGE SCALE GENOMIC DNA]</scope>
    <source>
        <strain evidence="3">ATCC 38327</strain>
    </source>
</reference>
<dbReference type="AlphaFoldDB" id="A0A0L0RV72"/>
<organism evidence="2 3">
    <name type="scientific">Allomyces macrogynus (strain ATCC 38327)</name>
    <name type="common">Allomyces javanicus var. macrogynus</name>
    <dbReference type="NCBI Taxonomy" id="578462"/>
    <lineage>
        <taxon>Eukaryota</taxon>
        <taxon>Fungi</taxon>
        <taxon>Fungi incertae sedis</taxon>
        <taxon>Blastocladiomycota</taxon>
        <taxon>Blastocladiomycetes</taxon>
        <taxon>Blastocladiales</taxon>
        <taxon>Blastocladiaceae</taxon>
        <taxon>Allomyces</taxon>
    </lineage>
</organism>
<evidence type="ECO:0000313" key="2">
    <source>
        <dbReference type="EMBL" id="KNE54213.1"/>
    </source>
</evidence>
<sequence length="556" mass="59867">MPHTSHLAPLAAAAAVPRPAAASAATAAGAMTNSVAAPATRTTSRRLVSTLKSRLAASLLVPCRRPTSTIKINSSRAVRPATSSAYLTAGPAALPPPPPPPSVQAQERVSSLAAPAITVPAGNDAVRWTWPTAVLADRADVVDGSAEGNHANNNGTVYAHALRTSSSAPCAEDCASTIGPSVAPPPPHRSRASPSATAPAIAHHWPLPSSMLHPPPPPPPQPDHDPIPSLLLVSPRQLRSLDSALRAEVEQLVVPLTATAPALASDDAPAPAHGMATTRRHPRFERIHADDRADPEALADRLALLWAKFTSDMLLRNYTASPNALVVSLYSLAMSATRTSTTRAPRTRPFSTLIRATTSTSTTTRRRTPRHRCVRAPATRSGPRQPCSRTRRGRRARRRDRQRRGTRQPRRCTRSCATRPSRPNCWGLTRRSPRSRRSCRHSTCSRTTLRACARRCLQSCSTCRISPSCALSSLVRATLCHACCCTRRVPESTTWPPMRRPWPRPTQRGPSRASRRVQSNDSPSSCVPKSRPASPICGAFSRGPDWPCLQTRRCTT</sequence>
<dbReference type="VEuPathDB" id="FungiDB:AMAG_00204"/>
<feature type="region of interest" description="Disordered" evidence="1">
    <location>
        <begin position="491"/>
        <end position="535"/>
    </location>
</feature>
<evidence type="ECO:0000313" key="3">
    <source>
        <dbReference type="Proteomes" id="UP000054350"/>
    </source>
</evidence>
<feature type="compositionally biased region" description="Polar residues" evidence="1">
    <location>
        <begin position="516"/>
        <end position="527"/>
    </location>
</feature>
<feature type="compositionally biased region" description="Basic residues" evidence="1">
    <location>
        <begin position="364"/>
        <end position="374"/>
    </location>
</feature>
<feature type="region of interest" description="Disordered" evidence="1">
    <location>
        <begin position="179"/>
        <end position="198"/>
    </location>
</feature>
<reference evidence="2 3" key="1">
    <citation type="submission" date="2009-11" db="EMBL/GenBank/DDBJ databases">
        <title>Annotation of Allomyces macrogynus ATCC 38327.</title>
        <authorList>
            <consortium name="The Broad Institute Genome Sequencing Platform"/>
            <person name="Russ C."/>
            <person name="Cuomo C."/>
            <person name="Burger G."/>
            <person name="Gray M.W."/>
            <person name="Holland P.W.H."/>
            <person name="King N."/>
            <person name="Lang F.B.F."/>
            <person name="Roger A.J."/>
            <person name="Ruiz-Trillo I."/>
            <person name="Young S.K."/>
            <person name="Zeng Q."/>
            <person name="Gargeya S."/>
            <person name="Fitzgerald M."/>
            <person name="Haas B."/>
            <person name="Abouelleil A."/>
            <person name="Alvarado L."/>
            <person name="Arachchi H.M."/>
            <person name="Berlin A."/>
            <person name="Chapman S.B."/>
            <person name="Gearin G."/>
            <person name="Goldberg J."/>
            <person name="Griggs A."/>
            <person name="Gujja S."/>
            <person name="Hansen M."/>
            <person name="Heiman D."/>
            <person name="Howarth C."/>
            <person name="Larimer J."/>
            <person name="Lui A."/>
            <person name="MacDonald P.J.P."/>
            <person name="McCowen C."/>
            <person name="Montmayeur A."/>
            <person name="Murphy C."/>
            <person name="Neiman D."/>
            <person name="Pearson M."/>
            <person name="Priest M."/>
            <person name="Roberts A."/>
            <person name="Saif S."/>
            <person name="Shea T."/>
            <person name="Sisk P."/>
            <person name="Stolte C."/>
            <person name="Sykes S."/>
            <person name="Wortman J."/>
            <person name="Nusbaum C."/>
            <person name="Birren B."/>
        </authorList>
    </citation>
    <scope>NUCLEOTIDE SEQUENCE [LARGE SCALE GENOMIC DNA]</scope>
    <source>
        <strain evidence="2 3">ATCC 38327</strain>
    </source>
</reference>
<keyword evidence="3" id="KW-1185">Reference proteome</keyword>
<evidence type="ECO:0000256" key="1">
    <source>
        <dbReference type="SAM" id="MobiDB-lite"/>
    </source>
</evidence>
<accession>A0A0L0RV72</accession>
<feature type="compositionally biased region" description="Basic residues" evidence="1">
    <location>
        <begin position="389"/>
        <end position="413"/>
    </location>
</feature>
<feature type="region of interest" description="Disordered" evidence="1">
    <location>
        <begin position="357"/>
        <end position="419"/>
    </location>
</feature>
<protein>
    <submittedName>
        <fullName evidence="2">Uncharacterized protein</fullName>
    </submittedName>
</protein>
<dbReference type="OrthoDB" id="5600560at2759"/>
<gene>
    <name evidence="2" type="ORF">AMAG_00204</name>
</gene>
<proteinExistence type="predicted"/>
<feature type="region of interest" description="Disordered" evidence="1">
    <location>
        <begin position="205"/>
        <end position="226"/>
    </location>
</feature>
<dbReference type="EMBL" id="GG745328">
    <property type="protein sequence ID" value="KNE54213.1"/>
    <property type="molecule type" value="Genomic_DNA"/>
</dbReference>
<name>A0A0L0RV72_ALLM3</name>
<dbReference type="Proteomes" id="UP000054350">
    <property type="component" value="Unassembled WGS sequence"/>
</dbReference>